<dbReference type="InterPro" id="IPR010031">
    <property type="entry name" value="FAD_lactone_oxidase-like"/>
</dbReference>
<dbReference type="EMBL" id="VITY01000004">
    <property type="protein sequence ID" value="TWC01353.1"/>
    <property type="molecule type" value="Genomic_DNA"/>
</dbReference>
<name>A0A560M123_9BRAD</name>
<dbReference type="OrthoDB" id="143770at2"/>
<comment type="caution">
    <text evidence="3">The sequence shown here is derived from an EMBL/GenBank/DDBJ whole genome shotgun (WGS) entry which is preliminary data.</text>
</comment>
<proteinExistence type="predicted"/>
<dbReference type="PANTHER" id="PTHR43762:SF1">
    <property type="entry name" value="D-ARABINONO-1,4-LACTONE OXIDASE"/>
    <property type="match status" value="1"/>
</dbReference>
<evidence type="ECO:0000313" key="3">
    <source>
        <dbReference type="EMBL" id="TWC01353.1"/>
    </source>
</evidence>
<dbReference type="PANTHER" id="PTHR43762">
    <property type="entry name" value="L-GULONOLACTONE OXIDASE"/>
    <property type="match status" value="1"/>
</dbReference>
<keyword evidence="1" id="KW-0274">FAD</keyword>
<dbReference type="SUPFAM" id="SSF56176">
    <property type="entry name" value="FAD-binding/transporter-associated domain-like"/>
    <property type="match status" value="1"/>
</dbReference>
<dbReference type="Pfam" id="PF01565">
    <property type="entry name" value="FAD_binding_4"/>
    <property type="match status" value="1"/>
</dbReference>
<dbReference type="RefSeq" id="WP_146986559.1">
    <property type="nucleotide sequence ID" value="NZ_VITY01000004.1"/>
</dbReference>
<dbReference type="AlphaFoldDB" id="A0A560M123"/>
<accession>A0A560M123</accession>
<dbReference type="GO" id="GO:0016899">
    <property type="term" value="F:oxidoreductase activity, acting on the CH-OH group of donors, oxygen as acceptor"/>
    <property type="evidence" value="ECO:0007669"/>
    <property type="project" value="InterPro"/>
</dbReference>
<evidence type="ECO:0000259" key="2">
    <source>
        <dbReference type="PROSITE" id="PS51387"/>
    </source>
</evidence>
<protein>
    <submittedName>
        <fullName evidence="3">FAD/FMN-containing dehydrogenase</fullName>
    </submittedName>
</protein>
<sequence length="461" mass="49431">MPAAALPGRATASSNPGEIGLSGWGNYPKVSTELLAPRTPAGARDHLLGRSGVVARGAGRAYGDAAIGTHATISTHCLNRMRSFDAATGQLTVEAGVTIADILAAFEPRGFFLKVVPGTKFVTVGGAIAADVHGKNHHRDGGFGTIVESFRLALPSGEIVSCSRAENAALFMATLGGMGLTGMILEATLRLLPIETAWLLQDTRVAANLEAAIDHLESSASATYSVAWIDCLARGAALGRSLVYLAEHAARRDKELLGPELAPFPSPRMSRLSVPALFPGWLLNRASMRAFNELYFRRGAAQQGEPRLVHWDPYFFPLDAIADWNRIYGRRGFVQYQCVIPQARARRVLADILDRVSQRGDASFLAVLKQLGDGGGPMSFPLRGYTLTMDFPVSDTLFGFLDELDALVVDAGGRLYLAKDARQSRATFESGYPGLAALRDIRQQTGATTRLVSHLSARLGI</sequence>
<dbReference type="PROSITE" id="PS51387">
    <property type="entry name" value="FAD_PCMH"/>
    <property type="match status" value="1"/>
</dbReference>
<dbReference type="Proteomes" id="UP000321304">
    <property type="component" value="Unassembled WGS sequence"/>
</dbReference>
<dbReference type="Gene3D" id="3.30.465.10">
    <property type="match status" value="1"/>
</dbReference>
<dbReference type="InterPro" id="IPR016169">
    <property type="entry name" value="FAD-bd_PCMH_sub2"/>
</dbReference>
<evidence type="ECO:0000313" key="4">
    <source>
        <dbReference type="Proteomes" id="UP000321304"/>
    </source>
</evidence>
<keyword evidence="1" id="KW-0285">Flavoprotein</keyword>
<dbReference type="InterPro" id="IPR006094">
    <property type="entry name" value="Oxid_FAD_bind_N"/>
</dbReference>
<reference evidence="3 4" key="1">
    <citation type="submission" date="2019-06" db="EMBL/GenBank/DDBJ databases">
        <title>Genomic Encyclopedia of Type Strains, Phase IV (KMG-V): Genome sequencing to study the core and pangenomes of soil and plant-associated prokaryotes.</title>
        <authorList>
            <person name="Whitman W."/>
        </authorList>
    </citation>
    <scope>NUCLEOTIDE SEQUENCE [LARGE SCALE GENOMIC DNA]</scope>
    <source>
        <strain evidence="3 4">BR 10355</strain>
    </source>
</reference>
<evidence type="ECO:0000256" key="1">
    <source>
        <dbReference type="ARBA" id="ARBA00022827"/>
    </source>
</evidence>
<dbReference type="InterPro" id="IPR016166">
    <property type="entry name" value="FAD-bd_PCMH"/>
</dbReference>
<feature type="domain" description="FAD-binding PCMH-type" evidence="2">
    <location>
        <begin position="27"/>
        <end position="194"/>
    </location>
</feature>
<keyword evidence="4" id="KW-1185">Reference proteome</keyword>
<organism evidence="3 4">
    <name type="scientific">Bradyrhizobium macuxiense</name>
    <dbReference type="NCBI Taxonomy" id="1755647"/>
    <lineage>
        <taxon>Bacteria</taxon>
        <taxon>Pseudomonadati</taxon>
        <taxon>Pseudomonadota</taxon>
        <taxon>Alphaproteobacteria</taxon>
        <taxon>Hyphomicrobiales</taxon>
        <taxon>Nitrobacteraceae</taxon>
        <taxon>Bradyrhizobium</taxon>
    </lineage>
</organism>
<dbReference type="InterPro" id="IPR036318">
    <property type="entry name" value="FAD-bd_PCMH-like_sf"/>
</dbReference>
<dbReference type="GO" id="GO:0071949">
    <property type="term" value="F:FAD binding"/>
    <property type="evidence" value="ECO:0007669"/>
    <property type="project" value="InterPro"/>
</dbReference>
<gene>
    <name evidence="3" type="ORF">FBZ93_104633</name>
</gene>